<evidence type="ECO:0000313" key="1">
    <source>
        <dbReference type="EMBL" id="KIW17160.1"/>
    </source>
</evidence>
<accession>A0A0D2BEW0</accession>
<dbReference type="RefSeq" id="XP_016237376.1">
    <property type="nucleotide sequence ID" value="XM_016378699.1"/>
</dbReference>
<dbReference type="GeneID" id="27331434"/>
<gene>
    <name evidence="1" type="ORF">PV08_04351</name>
</gene>
<dbReference type="Proteomes" id="UP000053328">
    <property type="component" value="Unassembled WGS sequence"/>
</dbReference>
<name>A0A0D2BEW0_9EURO</name>
<dbReference type="PANTHER" id="PTHR36978:SF4">
    <property type="entry name" value="P-LOOP CONTAINING NUCLEOSIDE TRIPHOSPHATE HYDROLASE PROTEIN"/>
    <property type="match status" value="1"/>
</dbReference>
<proteinExistence type="predicted"/>
<dbReference type="SUPFAM" id="SSF52540">
    <property type="entry name" value="P-loop containing nucleoside triphosphate hydrolases"/>
    <property type="match status" value="1"/>
</dbReference>
<dbReference type="InterPro" id="IPR040632">
    <property type="entry name" value="Sulfotransfer_4"/>
</dbReference>
<organism evidence="1 2">
    <name type="scientific">Exophiala spinifera</name>
    <dbReference type="NCBI Taxonomy" id="91928"/>
    <lineage>
        <taxon>Eukaryota</taxon>
        <taxon>Fungi</taxon>
        <taxon>Dikarya</taxon>
        <taxon>Ascomycota</taxon>
        <taxon>Pezizomycotina</taxon>
        <taxon>Eurotiomycetes</taxon>
        <taxon>Chaetothyriomycetidae</taxon>
        <taxon>Chaetothyriales</taxon>
        <taxon>Herpotrichiellaceae</taxon>
        <taxon>Exophiala</taxon>
    </lineage>
</organism>
<evidence type="ECO:0008006" key="3">
    <source>
        <dbReference type="Google" id="ProtNLM"/>
    </source>
</evidence>
<sequence length="271" mass="31195">MARALPPTPKPQTPMDFPGPLQVIAAGLPRCATSTLKEVFEDHLSIGPTMHMNRCPPQPATMKLVHDALREQDTTKRRTILYKLFQGCAATADFPGHLFIEDLVEMYPDAKVILNVRKGGATDWGSSMKTTIAPFMSWSYRVACYWSVPDWWHYQTERAWEEDVRERFGVGHFWDSAVYDMHNEWVKRICREHGREVLLWEPGMGWEELCGFLDREVPVVPLPRNNDRKKMEDVVKWRIALGWKLWARKAAITVLATVFGSWGLKRISGLV</sequence>
<dbReference type="EMBL" id="KN847494">
    <property type="protein sequence ID" value="KIW17160.1"/>
    <property type="molecule type" value="Genomic_DNA"/>
</dbReference>
<dbReference type="AlphaFoldDB" id="A0A0D2BEW0"/>
<dbReference type="VEuPathDB" id="FungiDB:PV08_04351"/>
<dbReference type="InterPro" id="IPR027417">
    <property type="entry name" value="P-loop_NTPase"/>
</dbReference>
<reference evidence="1 2" key="1">
    <citation type="submission" date="2015-01" db="EMBL/GenBank/DDBJ databases">
        <title>The Genome Sequence of Exophiala spinifera CBS89968.</title>
        <authorList>
            <consortium name="The Broad Institute Genomics Platform"/>
            <person name="Cuomo C."/>
            <person name="de Hoog S."/>
            <person name="Gorbushina A."/>
            <person name="Stielow B."/>
            <person name="Teixiera M."/>
            <person name="Abouelleil A."/>
            <person name="Chapman S.B."/>
            <person name="Priest M."/>
            <person name="Young S.K."/>
            <person name="Wortman J."/>
            <person name="Nusbaum C."/>
            <person name="Birren B."/>
        </authorList>
    </citation>
    <scope>NUCLEOTIDE SEQUENCE [LARGE SCALE GENOMIC DNA]</scope>
    <source>
        <strain evidence="1 2">CBS 89968</strain>
    </source>
</reference>
<dbReference type="OrthoDB" id="408152at2759"/>
<keyword evidence="2" id="KW-1185">Reference proteome</keyword>
<dbReference type="Gene3D" id="3.40.50.300">
    <property type="entry name" value="P-loop containing nucleotide triphosphate hydrolases"/>
    <property type="match status" value="1"/>
</dbReference>
<protein>
    <recommendedName>
        <fullName evidence="3">NAD dependent epimerase/dehydratase</fullName>
    </recommendedName>
</protein>
<dbReference type="PANTHER" id="PTHR36978">
    <property type="entry name" value="P-LOOP CONTAINING NUCLEOTIDE TRIPHOSPHATE HYDROLASE"/>
    <property type="match status" value="1"/>
</dbReference>
<evidence type="ECO:0000313" key="2">
    <source>
        <dbReference type="Proteomes" id="UP000053328"/>
    </source>
</evidence>
<dbReference type="HOGENOM" id="CLU_061199_3_0_1"/>
<dbReference type="Pfam" id="PF17784">
    <property type="entry name" value="Sulfotransfer_4"/>
    <property type="match status" value="1"/>
</dbReference>